<protein>
    <submittedName>
        <fullName evidence="1">Uncharacterized protein</fullName>
    </submittedName>
</protein>
<evidence type="ECO:0000313" key="1">
    <source>
        <dbReference type="EMBL" id="KAF6137323.1"/>
    </source>
</evidence>
<reference evidence="1 2" key="1">
    <citation type="journal article" date="2020" name="IScience">
        <title>Genome Sequencing of the Endangered Kingdonia uniflora (Circaeasteraceae, Ranunculales) Reveals Potential Mechanisms of Evolutionary Specialization.</title>
        <authorList>
            <person name="Sun Y."/>
            <person name="Deng T."/>
            <person name="Zhang A."/>
            <person name="Moore M.J."/>
            <person name="Landis J.B."/>
            <person name="Lin N."/>
            <person name="Zhang H."/>
            <person name="Zhang X."/>
            <person name="Huang J."/>
            <person name="Zhang X."/>
            <person name="Sun H."/>
            <person name="Wang H."/>
        </authorList>
    </citation>
    <scope>NUCLEOTIDE SEQUENCE [LARGE SCALE GENOMIC DNA]</scope>
    <source>
        <strain evidence="1">TB1705</strain>
        <tissue evidence="1">Leaf</tissue>
    </source>
</reference>
<name>A0A7J7L402_9MAGN</name>
<gene>
    <name evidence="1" type="ORF">GIB67_036360</name>
</gene>
<proteinExistence type="predicted"/>
<dbReference type="EMBL" id="JACGCM010002659">
    <property type="protein sequence ID" value="KAF6137323.1"/>
    <property type="molecule type" value="Genomic_DNA"/>
</dbReference>
<accession>A0A7J7L402</accession>
<dbReference type="AlphaFoldDB" id="A0A7J7L402"/>
<organism evidence="1 2">
    <name type="scientific">Kingdonia uniflora</name>
    <dbReference type="NCBI Taxonomy" id="39325"/>
    <lineage>
        <taxon>Eukaryota</taxon>
        <taxon>Viridiplantae</taxon>
        <taxon>Streptophyta</taxon>
        <taxon>Embryophyta</taxon>
        <taxon>Tracheophyta</taxon>
        <taxon>Spermatophyta</taxon>
        <taxon>Magnoliopsida</taxon>
        <taxon>Ranunculales</taxon>
        <taxon>Circaeasteraceae</taxon>
        <taxon>Kingdonia</taxon>
    </lineage>
</organism>
<comment type="caution">
    <text evidence="1">The sequence shown here is derived from an EMBL/GenBank/DDBJ whole genome shotgun (WGS) entry which is preliminary data.</text>
</comment>
<evidence type="ECO:0000313" key="2">
    <source>
        <dbReference type="Proteomes" id="UP000541444"/>
    </source>
</evidence>
<dbReference type="Proteomes" id="UP000541444">
    <property type="component" value="Unassembled WGS sequence"/>
</dbReference>
<dbReference type="OrthoDB" id="6500128at2759"/>
<sequence length="332" mass="36638">MVSYRDHVGTSQAIDVETTVTNVLRDARLPNICETHGISVSSTYLTTLQASVAASGHRMGKHLHCLTYAASGYQRVLEENRKLYNEVPENSEVTRGTTNDVPNASQKDDVIEASDICVTEDKGPAIFESNHSVSAPSFSTEVHIPKERSHSVHIPKLLESEKDKSWDVRQSKDEAIFTGTHVFEPEHSVVNCKVRRGTINDVPNAPQKDDLVEVWVISETEDKGIAILDANPSVSAPSCSTDVPIPEEHRQPVHTPTVIESQQDNSCDFERVLKRDLRFFEGGSGVSAGDIAYRITSEASDVADTVYALLNVSFHFDICLDFVGNYNRVILS</sequence>
<keyword evidence="2" id="KW-1185">Reference proteome</keyword>